<evidence type="ECO:0000256" key="4">
    <source>
        <dbReference type="ARBA" id="ARBA00022695"/>
    </source>
</evidence>
<keyword evidence="5 9" id="KW-0805">Transcription regulation</keyword>
<keyword evidence="8 9" id="KW-0804">Transcription</keyword>
<protein>
    <recommendedName>
        <fullName evidence="9">RNA polymerase sigma-54 factor</fullName>
    </recommendedName>
</protein>
<evidence type="ECO:0000256" key="8">
    <source>
        <dbReference type="ARBA" id="ARBA00023163"/>
    </source>
</evidence>
<dbReference type="Pfam" id="PF04552">
    <property type="entry name" value="Sigma54_DBD"/>
    <property type="match status" value="1"/>
</dbReference>
<dbReference type="Pfam" id="PF04963">
    <property type="entry name" value="Sigma54_CBD"/>
    <property type="match status" value="1"/>
</dbReference>
<evidence type="ECO:0000256" key="7">
    <source>
        <dbReference type="ARBA" id="ARBA00023125"/>
    </source>
</evidence>
<proteinExistence type="inferred from homology"/>
<dbReference type="InterPro" id="IPR007634">
    <property type="entry name" value="RNA_pol_sigma_54_DNA-bd"/>
</dbReference>
<evidence type="ECO:0000259" key="12">
    <source>
        <dbReference type="Pfam" id="PF04963"/>
    </source>
</evidence>
<name>A0A7G3G8J7_9NEIS</name>
<dbReference type="AlphaFoldDB" id="A0A7G3G8J7"/>
<comment type="similarity">
    <text evidence="1 9">Belongs to the sigma-54 factor family.</text>
</comment>
<dbReference type="Gene3D" id="1.10.10.60">
    <property type="entry name" value="Homeodomain-like"/>
    <property type="match status" value="1"/>
</dbReference>
<evidence type="ECO:0000256" key="9">
    <source>
        <dbReference type="PIRNR" id="PIRNR000774"/>
    </source>
</evidence>
<dbReference type="PANTHER" id="PTHR32248:SF4">
    <property type="entry name" value="RNA POLYMERASE SIGMA-54 FACTOR"/>
    <property type="match status" value="1"/>
</dbReference>
<dbReference type="InterPro" id="IPR000394">
    <property type="entry name" value="RNA_pol_sigma_54"/>
</dbReference>
<gene>
    <name evidence="13" type="ORF">C1H71_09675</name>
</gene>
<dbReference type="InterPro" id="IPR007046">
    <property type="entry name" value="RNA_pol_sigma_54_core-bd"/>
</dbReference>
<dbReference type="PIRSF" id="PIRSF000774">
    <property type="entry name" value="RpoN"/>
    <property type="match status" value="1"/>
</dbReference>
<feature type="region of interest" description="Disordered" evidence="10">
    <location>
        <begin position="53"/>
        <end position="91"/>
    </location>
</feature>
<evidence type="ECO:0000256" key="5">
    <source>
        <dbReference type="ARBA" id="ARBA00023015"/>
    </source>
</evidence>
<dbReference type="GO" id="GO:0000428">
    <property type="term" value="C:DNA-directed RNA polymerase complex"/>
    <property type="evidence" value="ECO:0007669"/>
    <property type="project" value="UniProtKB-KW"/>
</dbReference>
<evidence type="ECO:0000313" key="13">
    <source>
        <dbReference type="EMBL" id="QBC43790.1"/>
    </source>
</evidence>
<dbReference type="RefSeq" id="WP_130106360.1">
    <property type="nucleotide sequence ID" value="NZ_CP025781.1"/>
</dbReference>
<feature type="domain" description="RNA polymerase sigma factor 54 core-binding" evidence="12">
    <location>
        <begin position="96"/>
        <end position="289"/>
    </location>
</feature>
<dbReference type="GO" id="GO:0001216">
    <property type="term" value="F:DNA-binding transcription activator activity"/>
    <property type="evidence" value="ECO:0007669"/>
    <property type="project" value="InterPro"/>
</dbReference>
<dbReference type="PROSITE" id="PS50044">
    <property type="entry name" value="SIGMA54_3"/>
    <property type="match status" value="1"/>
</dbReference>
<dbReference type="GO" id="GO:0016987">
    <property type="term" value="F:sigma factor activity"/>
    <property type="evidence" value="ECO:0007669"/>
    <property type="project" value="UniProtKB-KW"/>
</dbReference>
<keyword evidence="4 9" id="KW-0548">Nucleotidyltransferase</keyword>
<dbReference type="PROSITE" id="PS00717">
    <property type="entry name" value="SIGMA54_1"/>
    <property type="match status" value="1"/>
</dbReference>
<dbReference type="PROSITE" id="PS00718">
    <property type="entry name" value="SIGMA54_2"/>
    <property type="match status" value="1"/>
</dbReference>
<dbReference type="KEGG" id="ifl:C1H71_09675"/>
<evidence type="ECO:0000259" key="11">
    <source>
        <dbReference type="Pfam" id="PF04552"/>
    </source>
</evidence>
<evidence type="ECO:0000256" key="10">
    <source>
        <dbReference type="SAM" id="MobiDB-lite"/>
    </source>
</evidence>
<keyword evidence="2 9" id="KW-0240">DNA-directed RNA polymerase</keyword>
<keyword evidence="3 9" id="KW-0808">Transferase</keyword>
<sequence>MKQTLQLRLSQQLNLTPQLQQAIKLLQLSTLEFQQELEQYLNDNPLLERGEEAPAGEAEQPEPQWEMGGDDDGLRWEGTSHGSSDDDNDFDPATNIARDLDLREYLLQQAGLLQLPHRDKSLLLMLIEALDDDGFLSQPLDEVYSQLPEELIQDYELELDDLKIALIRLQHLEPLGVGARDTADSLCLQLRQKQPSAAKDLALKIAQNSLDLLAGRDYTKLKRAFKCEDAELKAAQELIVSLNPRPSAQWSVTSPRYVSPDVVVQKVRGVWRVRLHDASMPKLRVNRLYADILQKGDGAHLARELQEARWLVKSVQQRFDTILRVATAIVERQRAFFEYGEVAMRPLVLRDIAEELDLHESTISRVTTQKYMLTPRGLYEFKYFFGSHVDTDAGGECSATAIKALIKQMVQQEDKKKPLSDSVLAEALSAQGIVVARRTVAKYREALQIYPVSQRKSL</sequence>
<keyword evidence="7 9" id="KW-0238">DNA-binding</keyword>
<dbReference type="GO" id="GO:0003677">
    <property type="term" value="F:DNA binding"/>
    <property type="evidence" value="ECO:0007669"/>
    <property type="project" value="UniProtKB-KW"/>
</dbReference>
<reference evidence="13 14" key="1">
    <citation type="submission" date="2018-01" db="EMBL/GenBank/DDBJ databases">
        <title>Genome sequence of Iodobacter sp. strain PCH194 isolated from Indian Trans-Himalaya.</title>
        <authorList>
            <person name="Kumar V."/>
            <person name="Thakur V."/>
            <person name="Kumar S."/>
            <person name="Singh D."/>
        </authorList>
    </citation>
    <scope>NUCLEOTIDE SEQUENCE [LARGE SCALE GENOMIC DNA]</scope>
    <source>
        <strain evidence="13 14">PCH194</strain>
    </source>
</reference>
<keyword evidence="14" id="KW-1185">Reference proteome</keyword>
<feature type="domain" description="RNA polymerase sigma factor 54 DNA-binding" evidence="11">
    <location>
        <begin position="301"/>
        <end position="456"/>
    </location>
</feature>
<dbReference type="PRINTS" id="PR00045">
    <property type="entry name" value="SIGMA54FCT"/>
</dbReference>
<dbReference type="NCBIfam" id="NF004595">
    <property type="entry name" value="PRK05932.1-2"/>
    <property type="match status" value="1"/>
</dbReference>
<dbReference type="NCBIfam" id="TIGR02395">
    <property type="entry name" value="rpoN_sigma"/>
    <property type="match status" value="1"/>
</dbReference>
<comment type="function">
    <text evidence="9">Sigma factors are initiation factors that promote the attachment of RNA polymerase to specific initiation sites and are then released.</text>
</comment>
<dbReference type="Gene3D" id="1.10.10.1330">
    <property type="entry name" value="RNA polymerase sigma-54 factor, core-binding domain"/>
    <property type="match status" value="1"/>
</dbReference>
<dbReference type="NCBIfam" id="NF009118">
    <property type="entry name" value="PRK12469.1"/>
    <property type="match status" value="1"/>
</dbReference>
<evidence type="ECO:0000256" key="3">
    <source>
        <dbReference type="ARBA" id="ARBA00022679"/>
    </source>
</evidence>
<organism evidence="13 14">
    <name type="scientific">Iodobacter fluviatilis</name>
    <dbReference type="NCBI Taxonomy" id="537"/>
    <lineage>
        <taxon>Bacteria</taxon>
        <taxon>Pseudomonadati</taxon>
        <taxon>Pseudomonadota</taxon>
        <taxon>Betaproteobacteria</taxon>
        <taxon>Neisseriales</taxon>
        <taxon>Chitinibacteraceae</taxon>
        <taxon>Iodobacter</taxon>
    </lineage>
</organism>
<dbReference type="EMBL" id="CP025781">
    <property type="protein sequence ID" value="QBC43790.1"/>
    <property type="molecule type" value="Genomic_DNA"/>
</dbReference>
<evidence type="ECO:0000256" key="6">
    <source>
        <dbReference type="ARBA" id="ARBA00023082"/>
    </source>
</evidence>
<accession>A0A7G3G8J7</accession>
<evidence type="ECO:0000256" key="2">
    <source>
        <dbReference type="ARBA" id="ARBA00022478"/>
    </source>
</evidence>
<dbReference type="Pfam" id="PF00309">
    <property type="entry name" value="Sigma54_AID"/>
    <property type="match status" value="1"/>
</dbReference>
<dbReference type="PANTHER" id="PTHR32248">
    <property type="entry name" value="RNA POLYMERASE SIGMA-54 FACTOR"/>
    <property type="match status" value="1"/>
</dbReference>
<feature type="compositionally biased region" description="Low complexity" evidence="10">
    <location>
        <begin position="53"/>
        <end position="64"/>
    </location>
</feature>
<dbReference type="GO" id="GO:0006352">
    <property type="term" value="P:DNA-templated transcription initiation"/>
    <property type="evidence" value="ECO:0007669"/>
    <property type="project" value="InterPro"/>
</dbReference>
<keyword evidence="6 9" id="KW-0731">Sigma factor</keyword>
<dbReference type="Proteomes" id="UP000515917">
    <property type="component" value="Chromosome"/>
</dbReference>
<evidence type="ECO:0000313" key="14">
    <source>
        <dbReference type="Proteomes" id="UP000515917"/>
    </source>
</evidence>
<dbReference type="GO" id="GO:0016779">
    <property type="term" value="F:nucleotidyltransferase activity"/>
    <property type="evidence" value="ECO:0007669"/>
    <property type="project" value="UniProtKB-KW"/>
</dbReference>
<evidence type="ECO:0000256" key="1">
    <source>
        <dbReference type="ARBA" id="ARBA00008798"/>
    </source>
</evidence>
<dbReference type="InterPro" id="IPR038709">
    <property type="entry name" value="RpoN_core-bd_sf"/>
</dbReference>